<organism evidence="2 3">
    <name type="scientific">Caulobacter hibisci</name>
    <dbReference type="NCBI Taxonomy" id="2035993"/>
    <lineage>
        <taxon>Bacteria</taxon>
        <taxon>Pseudomonadati</taxon>
        <taxon>Pseudomonadota</taxon>
        <taxon>Alphaproteobacteria</taxon>
        <taxon>Caulobacterales</taxon>
        <taxon>Caulobacteraceae</taxon>
        <taxon>Caulobacter</taxon>
    </lineage>
</organism>
<protein>
    <recommendedName>
        <fullName evidence="4">Efflux RND transporter permease subunit</fullName>
    </recommendedName>
</protein>
<evidence type="ECO:0000313" key="3">
    <source>
        <dbReference type="Proteomes" id="UP000639859"/>
    </source>
</evidence>
<dbReference type="InterPro" id="IPR001036">
    <property type="entry name" value="Acrflvin-R"/>
</dbReference>
<sequence length="51" mass="5509">MISLVRIALSRPYTFVVAAIMVLIVGVLAVVRTPTDIFPTIKVPVVAVAWT</sequence>
<dbReference type="EMBL" id="JADWOX010000026">
    <property type="protein sequence ID" value="MBI1686770.1"/>
    <property type="molecule type" value="Genomic_DNA"/>
</dbReference>
<proteinExistence type="predicted"/>
<feature type="transmembrane region" description="Helical" evidence="1">
    <location>
        <begin position="12"/>
        <end position="31"/>
    </location>
</feature>
<dbReference type="Proteomes" id="UP000639859">
    <property type="component" value="Unassembled WGS sequence"/>
</dbReference>
<gene>
    <name evidence="2" type="ORF">I4Q42_24145</name>
</gene>
<keyword evidence="1" id="KW-0812">Transmembrane</keyword>
<dbReference type="RefSeq" id="WP_198578653.1">
    <property type="nucleotide sequence ID" value="NZ_JADWOX010000026.1"/>
</dbReference>
<comment type="caution">
    <text evidence="2">The sequence shown here is derived from an EMBL/GenBank/DDBJ whole genome shotgun (WGS) entry which is preliminary data.</text>
</comment>
<keyword evidence="1" id="KW-0472">Membrane</keyword>
<reference evidence="2 3" key="1">
    <citation type="submission" date="2020-11" db="EMBL/GenBank/DDBJ databases">
        <title>genome sequence of strain KACC 18849.</title>
        <authorList>
            <person name="Gao J."/>
            <person name="Zhang X."/>
        </authorList>
    </citation>
    <scope>NUCLEOTIDE SEQUENCE [LARGE SCALE GENOMIC DNA]</scope>
    <source>
        <strain evidence="2 3">KACC 18849</strain>
    </source>
</reference>
<dbReference type="PRINTS" id="PR00702">
    <property type="entry name" value="ACRIFLAVINRP"/>
</dbReference>
<name>A0ABS0T4F6_9CAUL</name>
<accession>A0ABS0T4F6</accession>
<evidence type="ECO:0000256" key="1">
    <source>
        <dbReference type="SAM" id="Phobius"/>
    </source>
</evidence>
<keyword evidence="1" id="KW-1133">Transmembrane helix</keyword>
<keyword evidence="3" id="KW-1185">Reference proteome</keyword>
<evidence type="ECO:0008006" key="4">
    <source>
        <dbReference type="Google" id="ProtNLM"/>
    </source>
</evidence>
<evidence type="ECO:0000313" key="2">
    <source>
        <dbReference type="EMBL" id="MBI1686770.1"/>
    </source>
</evidence>